<keyword evidence="6 7" id="KW-0472">Membrane</keyword>
<feature type="transmembrane region" description="Helical" evidence="7">
    <location>
        <begin position="171"/>
        <end position="190"/>
    </location>
</feature>
<dbReference type="InterPro" id="IPR020846">
    <property type="entry name" value="MFS_dom"/>
</dbReference>
<proteinExistence type="predicted"/>
<dbReference type="EMBL" id="JAAEDI010000012">
    <property type="protein sequence ID" value="MBR0650561.1"/>
    <property type="molecule type" value="Genomic_DNA"/>
</dbReference>
<feature type="transmembrane region" description="Helical" evidence="7">
    <location>
        <begin position="225"/>
        <end position="244"/>
    </location>
</feature>
<feature type="transmembrane region" description="Helical" evidence="7">
    <location>
        <begin position="256"/>
        <end position="275"/>
    </location>
</feature>
<keyword evidence="4 7" id="KW-0812">Transmembrane</keyword>
<evidence type="ECO:0000256" key="1">
    <source>
        <dbReference type="ARBA" id="ARBA00004651"/>
    </source>
</evidence>
<evidence type="ECO:0000313" key="9">
    <source>
        <dbReference type="EMBL" id="MBR0650561.1"/>
    </source>
</evidence>
<keyword evidence="5 7" id="KW-1133">Transmembrane helix</keyword>
<comment type="subcellular location">
    <subcellularLocation>
        <location evidence="1">Cell membrane</location>
        <topology evidence="1">Multi-pass membrane protein</topology>
    </subcellularLocation>
</comment>
<evidence type="ECO:0000256" key="6">
    <source>
        <dbReference type="ARBA" id="ARBA00023136"/>
    </source>
</evidence>
<gene>
    <name evidence="9" type="ORF">GXW78_12875</name>
</gene>
<evidence type="ECO:0000256" key="3">
    <source>
        <dbReference type="ARBA" id="ARBA00022475"/>
    </source>
</evidence>
<evidence type="ECO:0000313" key="10">
    <source>
        <dbReference type="Proteomes" id="UP000698752"/>
    </source>
</evidence>
<feature type="transmembrane region" description="Helical" evidence="7">
    <location>
        <begin position="50"/>
        <end position="70"/>
    </location>
</feature>
<evidence type="ECO:0000256" key="2">
    <source>
        <dbReference type="ARBA" id="ARBA00022448"/>
    </source>
</evidence>
<dbReference type="InterPro" id="IPR010290">
    <property type="entry name" value="TM_effector"/>
</dbReference>
<evidence type="ECO:0000256" key="5">
    <source>
        <dbReference type="ARBA" id="ARBA00022989"/>
    </source>
</evidence>
<feature type="transmembrane region" description="Helical" evidence="7">
    <location>
        <begin position="105"/>
        <end position="126"/>
    </location>
</feature>
<sequence>MPAAFAPLRHPAFRLLWWANLAANIGLWVQNTGAAWMMTSLDPSPAMVSAVQAASMLPVFLMALPAGAAADIIDRRTYLIGAQGWVLTVAALLALLTWAGWIGPWGLLFFTFCIGMGNALNFPAWAATTPELVPREDLVQAIALNGIGFNLSRAVGPAIGGFAIAIAGTEAAFALNALCFLSLLLALLFWKREAPVNPLPPEHFLGAMRAGLRFVTASPAMRATILRAVVFFFFTSAVWGMLPLVVRGRLGLGPEAYGMMLGAMGVGAVATGFALPALRRWLPSRGAMVTAFSLVSAASLALLGVSNHWLPVAVSMLLFGAGWLAAASTLQAAAQFATPGWVRARAIGIYQLCFFGAMTVGAVLWGWAGSHLGIAPALLAAGATAALCSVAVRGWSIDTVPTSEAPAVPMPRPEAPADELRALLGSGSGRVIEAVRYTIDPAKRGAFLATMREVRHVRRRSGAHGWQLLEDVAHPERWVEMWSVESWTEHLREAGRLDAADRSVLARAAAFQAKDGAPDAARYLAVPP</sequence>
<feature type="transmembrane region" description="Helical" evidence="7">
    <location>
        <begin position="287"/>
        <end position="306"/>
    </location>
</feature>
<reference evidence="10" key="1">
    <citation type="journal article" date="2021" name="Syst. Appl. Microbiol.">
        <title>Roseomonas hellenica sp. nov., isolated from roots of wild-growing Alkanna tinctoria.</title>
        <authorList>
            <person name="Rat A."/>
            <person name="Naranjo H.D."/>
            <person name="Lebbe L."/>
            <person name="Cnockaert M."/>
            <person name="Krigas N."/>
            <person name="Grigoriadou K."/>
            <person name="Maloupa E."/>
            <person name="Willems A."/>
        </authorList>
    </citation>
    <scope>NUCLEOTIDE SEQUENCE [LARGE SCALE GENOMIC DNA]</scope>
    <source>
        <strain evidence="10">LMG 31159</strain>
    </source>
</reference>
<keyword evidence="10" id="KW-1185">Reference proteome</keyword>
<protein>
    <submittedName>
        <fullName evidence="9">MFS transporter</fullName>
    </submittedName>
</protein>
<accession>A0ABS5EHQ3</accession>
<feature type="transmembrane region" description="Helical" evidence="7">
    <location>
        <begin position="138"/>
        <end position="165"/>
    </location>
</feature>
<keyword evidence="2" id="KW-0813">Transport</keyword>
<dbReference type="PROSITE" id="PS50850">
    <property type="entry name" value="MFS"/>
    <property type="match status" value="1"/>
</dbReference>
<feature type="transmembrane region" description="Helical" evidence="7">
    <location>
        <begin position="12"/>
        <end position="30"/>
    </location>
</feature>
<comment type="caution">
    <text evidence="9">The sequence shown here is derived from an EMBL/GenBank/DDBJ whole genome shotgun (WGS) entry which is preliminary data.</text>
</comment>
<dbReference type="SUPFAM" id="SSF103473">
    <property type="entry name" value="MFS general substrate transporter"/>
    <property type="match status" value="1"/>
</dbReference>
<dbReference type="Gene3D" id="1.20.1250.20">
    <property type="entry name" value="MFS general substrate transporter like domains"/>
    <property type="match status" value="1"/>
</dbReference>
<name>A0ABS5EHQ3_9PROT</name>
<feature type="transmembrane region" description="Helical" evidence="7">
    <location>
        <begin position="77"/>
        <end position="99"/>
    </location>
</feature>
<dbReference type="RefSeq" id="WP_211869224.1">
    <property type="nucleotide sequence ID" value="NZ_JAAEDI010000012.1"/>
</dbReference>
<feature type="transmembrane region" description="Helical" evidence="7">
    <location>
        <begin position="346"/>
        <end position="368"/>
    </location>
</feature>
<keyword evidence="3" id="KW-1003">Cell membrane</keyword>
<dbReference type="PANTHER" id="PTHR23513">
    <property type="entry name" value="INTEGRAL MEMBRANE EFFLUX PROTEIN-RELATED"/>
    <property type="match status" value="1"/>
</dbReference>
<feature type="transmembrane region" description="Helical" evidence="7">
    <location>
        <begin position="374"/>
        <end position="392"/>
    </location>
</feature>
<dbReference type="InterPro" id="IPR036259">
    <property type="entry name" value="MFS_trans_sf"/>
</dbReference>
<evidence type="ECO:0000256" key="7">
    <source>
        <dbReference type="SAM" id="Phobius"/>
    </source>
</evidence>
<dbReference type="CDD" id="cd06173">
    <property type="entry name" value="MFS_MefA_like"/>
    <property type="match status" value="1"/>
</dbReference>
<dbReference type="Pfam" id="PF05977">
    <property type="entry name" value="MFS_3"/>
    <property type="match status" value="1"/>
</dbReference>
<feature type="domain" description="Major facilitator superfamily (MFS) profile" evidence="8">
    <location>
        <begin position="12"/>
        <end position="400"/>
    </location>
</feature>
<organism evidence="9 10">
    <name type="scientific">Neoroseomonas terrae</name>
    <dbReference type="NCBI Taxonomy" id="424799"/>
    <lineage>
        <taxon>Bacteria</taxon>
        <taxon>Pseudomonadati</taxon>
        <taxon>Pseudomonadota</taxon>
        <taxon>Alphaproteobacteria</taxon>
        <taxon>Acetobacterales</taxon>
        <taxon>Acetobacteraceae</taxon>
        <taxon>Neoroseomonas</taxon>
    </lineage>
</organism>
<dbReference type="PANTHER" id="PTHR23513:SF11">
    <property type="entry name" value="STAPHYLOFERRIN A TRANSPORTER"/>
    <property type="match status" value="1"/>
</dbReference>
<evidence type="ECO:0000259" key="8">
    <source>
        <dbReference type="PROSITE" id="PS50850"/>
    </source>
</evidence>
<evidence type="ECO:0000256" key="4">
    <source>
        <dbReference type="ARBA" id="ARBA00022692"/>
    </source>
</evidence>
<dbReference type="Proteomes" id="UP000698752">
    <property type="component" value="Unassembled WGS sequence"/>
</dbReference>
<feature type="transmembrane region" description="Helical" evidence="7">
    <location>
        <begin position="312"/>
        <end position="334"/>
    </location>
</feature>